<dbReference type="PANTHER" id="PTHR45566">
    <property type="entry name" value="HTH-TYPE TRANSCRIPTIONAL REGULATOR YHJB-RELATED"/>
    <property type="match status" value="1"/>
</dbReference>
<protein>
    <submittedName>
        <fullName evidence="6">DNA-binding response regulator</fullName>
    </submittedName>
</protein>
<dbReference type="AlphaFoldDB" id="A0A317EG98"/>
<dbReference type="Gene3D" id="1.10.10.10">
    <property type="entry name" value="Winged helix-like DNA-binding domain superfamily/Winged helix DNA-binding domain"/>
    <property type="match status" value="1"/>
</dbReference>
<evidence type="ECO:0000313" key="7">
    <source>
        <dbReference type="Proteomes" id="UP000245461"/>
    </source>
</evidence>
<dbReference type="GO" id="GO:0000160">
    <property type="term" value="P:phosphorelay signal transduction system"/>
    <property type="evidence" value="ECO:0007669"/>
    <property type="project" value="InterPro"/>
</dbReference>
<accession>A0A317EG98</accession>
<dbReference type="EMBL" id="QGLE01000003">
    <property type="protein sequence ID" value="PWR24443.1"/>
    <property type="molecule type" value="Genomic_DNA"/>
</dbReference>
<dbReference type="SMART" id="SM00421">
    <property type="entry name" value="HTH_LUXR"/>
    <property type="match status" value="1"/>
</dbReference>
<dbReference type="Pfam" id="PF00196">
    <property type="entry name" value="GerE"/>
    <property type="match status" value="1"/>
</dbReference>
<dbReference type="InterPro" id="IPR051015">
    <property type="entry name" value="EvgA-like"/>
</dbReference>
<evidence type="ECO:0000256" key="1">
    <source>
        <dbReference type="ARBA" id="ARBA00022553"/>
    </source>
</evidence>
<name>A0A317EG98_9PROT</name>
<dbReference type="PROSITE" id="PS50043">
    <property type="entry name" value="HTH_LUXR_2"/>
    <property type="match status" value="1"/>
</dbReference>
<dbReference type="GO" id="GO:0003677">
    <property type="term" value="F:DNA binding"/>
    <property type="evidence" value="ECO:0007669"/>
    <property type="project" value="UniProtKB-KW"/>
</dbReference>
<dbReference type="CDD" id="cd06170">
    <property type="entry name" value="LuxR_C_like"/>
    <property type="match status" value="1"/>
</dbReference>
<dbReference type="InterPro" id="IPR016032">
    <property type="entry name" value="Sig_transdc_resp-reg_C-effctor"/>
</dbReference>
<dbReference type="SUPFAM" id="SSF46894">
    <property type="entry name" value="C-terminal effector domain of the bipartite response regulators"/>
    <property type="match status" value="1"/>
</dbReference>
<dbReference type="SUPFAM" id="SSF52172">
    <property type="entry name" value="CheY-like"/>
    <property type="match status" value="1"/>
</dbReference>
<keyword evidence="7" id="KW-1185">Reference proteome</keyword>
<gene>
    <name evidence="6" type="ORF">DKG74_06440</name>
</gene>
<dbReference type="InterPro" id="IPR001789">
    <property type="entry name" value="Sig_transdc_resp-reg_receiver"/>
</dbReference>
<dbReference type="CDD" id="cd17535">
    <property type="entry name" value="REC_NarL-like"/>
    <property type="match status" value="1"/>
</dbReference>
<keyword evidence="1 3" id="KW-0597">Phosphoprotein</keyword>
<dbReference type="PANTHER" id="PTHR45566:SF1">
    <property type="entry name" value="HTH-TYPE TRANSCRIPTIONAL REGULATOR YHJB-RELATED"/>
    <property type="match status" value="1"/>
</dbReference>
<evidence type="ECO:0000259" key="4">
    <source>
        <dbReference type="PROSITE" id="PS50043"/>
    </source>
</evidence>
<evidence type="ECO:0000256" key="2">
    <source>
        <dbReference type="ARBA" id="ARBA00023125"/>
    </source>
</evidence>
<feature type="domain" description="Response regulatory" evidence="5">
    <location>
        <begin position="3"/>
        <end position="120"/>
    </location>
</feature>
<dbReference type="InterPro" id="IPR036388">
    <property type="entry name" value="WH-like_DNA-bd_sf"/>
</dbReference>
<proteinExistence type="predicted"/>
<keyword evidence="2 6" id="KW-0238">DNA-binding</keyword>
<dbReference type="InterPro" id="IPR011006">
    <property type="entry name" value="CheY-like_superfamily"/>
</dbReference>
<dbReference type="PROSITE" id="PS50110">
    <property type="entry name" value="RESPONSE_REGULATORY"/>
    <property type="match status" value="1"/>
</dbReference>
<dbReference type="Pfam" id="PF00072">
    <property type="entry name" value="Response_reg"/>
    <property type="match status" value="1"/>
</dbReference>
<comment type="caution">
    <text evidence="6">The sequence shown here is derived from an EMBL/GenBank/DDBJ whole genome shotgun (WGS) entry which is preliminary data.</text>
</comment>
<dbReference type="InterPro" id="IPR000792">
    <property type="entry name" value="Tscrpt_reg_LuxR_C"/>
</dbReference>
<organism evidence="6 7">
    <name type="scientific">Zavarzinia aquatilis</name>
    <dbReference type="NCBI Taxonomy" id="2211142"/>
    <lineage>
        <taxon>Bacteria</taxon>
        <taxon>Pseudomonadati</taxon>
        <taxon>Pseudomonadota</taxon>
        <taxon>Alphaproteobacteria</taxon>
        <taxon>Rhodospirillales</taxon>
        <taxon>Zavarziniaceae</taxon>
        <taxon>Zavarzinia</taxon>
    </lineage>
</organism>
<dbReference type="PROSITE" id="PS00622">
    <property type="entry name" value="HTH_LUXR_1"/>
    <property type="match status" value="1"/>
</dbReference>
<sequence>MLKVLIADDHPLFREALQGAVAAVRGDALVVEAASLGGVLELVEGDDEFDLALLDLRMPGMDGLAGLVTLRKVRPDLPIVIVSALADEDTVARCLACGAAGYIPKSLGRERIRAAVEQVLAGGVFVPDAGSLAVSTRPVPKGRVQDEPFAKIGSLTPQQMRVLELMGEGRLNKEISYLLSVSETTVKAHVSAVLHKLGVASRTQAVLALRRMKELQDVGS</sequence>
<dbReference type="SMART" id="SM00448">
    <property type="entry name" value="REC"/>
    <property type="match status" value="1"/>
</dbReference>
<dbReference type="GO" id="GO:0006355">
    <property type="term" value="P:regulation of DNA-templated transcription"/>
    <property type="evidence" value="ECO:0007669"/>
    <property type="project" value="InterPro"/>
</dbReference>
<evidence type="ECO:0000259" key="5">
    <source>
        <dbReference type="PROSITE" id="PS50110"/>
    </source>
</evidence>
<evidence type="ECO:0000256" key="3">
    <source>
        <dbReference type="PROSITE-ProRule" id="PRU00169"/>
    </source>
</evidence>
<dbReference type="Proteomes" id="UP000245461">
    <property type="component" value="Unassembled WGS sequence"/>
</dbReference>
<dbReference type="PRINTS" id="PR00038">
    <property type="entry name" value="HTHLUXR"/>
</dbReference>
<feature type="modified residue" description="4-aspartylphosphate" evidence="3">
    <location>
        <position position="55"/>
    </location>
</feature>
<feature type="domain" description="HTH luxR-type" evidence="4">
    <location>
        <begin position="148"/>
        <end position="213"/>
    </location>
</feature>
<dbReference type="InterPro" id="IPR058245">
    <property type="entry name" value="NreC/VraR/RcsB-like_REC"/>
</dbReference>
<dbReference type="OrthoDB" id="9805444at2"/>
<evidence type="ECO:0000313" key="6">
    <source>
        <dbReference type="EMBL" id="PWR24443.1"/>
    </source>
</evidence>
<dbReference type="RefSeq" id="WP_109903872.1">
    <property type="nucleotide sequence ID" value="NZ_QGLE01000003.1"/>
</dbReference>
<reference evidence="6 7" key="1">
    <citation type="submission" date="2018-05" db="EMBL/GenBank/DDBJ databases">
        <title>Zavarzinia sp. HR-AS.</title>
        <authorList>
            <person name="Lee Y."/>
            <person name="Jeon C.O."/>
        </authorList>
    </citation>
    <scope>NUCLEOTIDE SEQUENCE [LARGE SCALE GENOMIC DNA]</scope>
    <source>
        <strain evidence="6 7">HR-AS</strain>
    </source>
</reference>
<dbReference type="Gene3D" id="3.40.50.2300">
    <property type="match status" value="1"/>
</dbReference>